<sequence length="375" mass="43436">MDILFVLVHYDVELVFGFVLVVFTDCVSDGTEFELGSCDCDHVSLITLLHSMSEKKTGSEKVPNEEYCVWVFCPWSGERKEVNSDMELVHVFRSFVDHKEMTIRFEVEKKPYISLPSDLRFIEFANNFYNYEGDNEDDDAKSVLSGDSEEVVEVDDVRSEDEKAEAKIARLMKGNPYKKMVGGRIEFELTYECKEEECPWRLHASNMLNDVTMQVKTYNNKHECHRVYRSEKARSKWIASLAIFIHLQEPISTFQRFFISFEAQRLGFIEGCRPFIGIDGCHLKGSYGGVLLSAVALDANNDLFLVAFCICERETLLSWTWFLKTLREFLKCPEDHPICFMSDRQKGVIGALKSEWPTAIIRYCFTILFNKYNLV</sequence>
<gene>
    <name evidence="2" type="ORF">EZV62_001201</name>
</gene>
<dbReference type="Pfam" id="PF10551">
    <property type="entry name" value="MULE"/>
    <property type="match status" value="1"/>
</dbReference>
<organism evidence="2 3">
    <name type="scientific">Acer yangbiense</name>
    <dbReference type="NCBI Taxonomy" id="1000413"/>
    <lineage>
        <taxon>Eukaryota</taxon>
        <taxon>Viridiplantae</taxon>
        <taxon>Streptophyta</taxon>
        <taxon>Embryophyta</taxon>
        <taxon>Tracheophyta</taxon>
        <taxon>Spermatophyta</taxon>
        <taxon>Magnoliopsida</taxon>
        <taxon>eudicotyledons</taxon>
        <taxon>Gunneridae</taxon>
        <taxon>Pentapetalae</taxon>
        <taxon>rosids</taxon>
        <taxon>malvids</taxon>
        <taxon>Sapindales</taxon>
        <taxon>Sapindaceae</taxon>
        <taxon>Hippocastanoideae</taxon>
        <taxon>Acereae</taxon>
        <taxon>Acer</taxon>
    </lineage>
</organism>
<feature type="domain" description="MULE transposase" evidence="1">
    <location>
        <begin position="276"/>
        <end position="368"/>
    </location>
</feature>
<dbReference type="InterPro" id="IPR018289">
    <property type="entry name" value="MULE_transposase_dom"/>
</dbReference>
<protein>
    <recommendedName>
        <fullName evidence="1">MULE transposase domain-containing protein</fullName>
    </recommendedName>
</protein>
<dbReference type="Proteomes" id="UP000323000">
    <property type="component" value="Chromosome 1"/>
</dbReference>
<dbReference type="AlphaFoldDB" id="A0A5C7IVS9"/>
<dbReference type="PANTHER" id="PTHR31973">
    <property type="entry name" value="POLYPROTEIN, PUTATIVE-RELATED"/>
    <property type="match status" value="1"/>
</dbReference>
<evidence type="ECO:0000313" key="3">
    <source>
        <dbReference type="Proteomes" id="UP000323000"/>
    </source>
</evidence>
<keyword evidence="3" id="KW-1185">Reference proteome</keyword>
<evidence type="ECO:0000259" key="1">
    <source>
        <dbReference type="Pfam" id="PF10551"/>
    </source>
</evidence>
<dbReference type="EMBL" id="VAHF01000001">
    <property type="protein sequence ID" value="TXG72622.1"/>
    <property type="molecule type" value="Genomic_DNA"/>
</dbReference>
<accession>A0A5C7IVS9</accession>
<reference evidence="3" key="1">
    <citation type="journal article" date="2019" name="Gigascience">
        <title>De novo genome assembly of the endangered Acer yangbiense, a plant species with extremely small populations endemic to Yunnan Province, China.</title>
        <authorList>
            <person name="Yang J."/>
            <person name="Wariss H.M."/>
            <person name="Tao L."/>
            <person name="Zhang R."/>
            <person name="Yun Q."/>
            <person name="Hollingsworth P."/>
            <person name="Dao Z."/>
            <person name="Luo G."/>
            <person name="Guo H."/>
            <person name="Ma Y."/>
            <person name="Sun W."/>
        </authorList>
    </citation>
    <scope>NUCLEOTIDE SEQUENCE [LARGE SCALE GENOMIC DNA]</scope>
    <source>
        <strain evidence="3">cv. Malutang</strain>
    </source>
</reference>
<dbReference type="PANTHER" id="PTHR31973:SF187">
    <property type="entry name" value="MUTATOR TRANSPOSASE MUDRA PROTEIN"/>
    <property type="match status" value="1"/>
</dbReference>
<proteinExistence type="predicted"/>
<comment type="caution">
    <text evidence="2">The sequence shown here is derived from an EMBL/GenBank/DDBJ whole genome shotgun (WGS) entry which is preliminary data.</text>
</comment>
<name>A0A5C7IVS9_9ROSI</name>
<evidence type="ECO:0000313" key="2">
    <source>
        <dbReference type="EMBL" id="TXG72622.1"/>
    </source>
</evidence>
<dbReference type="OrthoDB" id="1918246at2759"/>